<evidence type="ECO:0000313" key="1">
    <source>
        <dbReference type="EMBL" id="SDD88032.1"/>
    </source>
</evidence>
<dbReference type="Pfam" id="PF07394">
    <property type="entry name" value="DUF1501"/>
    <property type="match status" value="1"/>
</dbReference>
<reference evidence="2" key="1">
    <citation type="submission" date="2016-10" db="EMBL/GenBank/DDBJ databases">
        <authorList>
            <person name="Varghese N."/>
            <person name="Submissions S."/>
        </authorList>
    </citation>
    <scope>NUCLEOTIDE SEQUENCE [LARGE SCALE GENOMIC DNA]</scope>
    <source>
        <strain evidence="2">DSM 25329</strain>
    </source>
</reference>
<sequence length="507" mass="55626">MKRRDFLAAASTMMLPLTVSGFGFKSANRNSPVVQSLLKSNLLADDRVLVIVYLNGGNDGLNTVIPVEHYSRYQSLRSNIAIPENQVLKLASNPETGLHPAMSGMREMYDSGKLAIIHSVAYPNPDQSHYRSTDIWMTGVESNQYSETGWIGRYLDGQFPGYPENYPNPSMDDPLAIQIGYVNTKTLLGPSQPMNVTIENPSTFYQFLGTIPSATSGTLPCCDAGKRVEFIRNQQALAVSYSTEIKRAADAGKNLATYPAGVNDLSEQLKIVARLIHGGLRSKIYFVELRGFDTHATQVNTSDTLTGTHAQLLRLLSEAISAFQNDLKLQGTENHVMGMTFSDFGRRANSNASMGTDHGVAAPMFAFGTGIKRQLVGINPNLTSDLDPPTTTRYNNNQNIKMQIDFRRVYTDFLKDWLGTPSDKTNSILYKNFPTTSLFSDTVYSLGSGMWPDQSIWSSGRMPGPKDIVVINSGHSISVGQDITAKSIQVEGNGELNLLGNYKVTTS</sequence>
<dbReference type="Proteomes" id="UP000198748">
    <property type="component" value="Unassembled WGS sequence"/>
</dbReference>
<dbReference type="PANTHER" id="PTHR43737">
    <property type="entry name" value="BLL7424 PROTEIN"/>
    <property type="match status" value="1"/>
</dbReference>
<accession>A0A1G6YCH7</accession>
<keyword evidence="2" id="KW-1185">Reference proteome</keyword>
<protein>
    <submittedName>
        <fullName evidence="1">Uncharacterized conserved protein, DUF1501 family</fullName>
    </submittedName>
</protein>
<proteinExistence type="predicted"/>
<dbReference type="RefSeq" id="WP_090147023.1">
    <property type="nucleotide sequence ID" value="NZ_FNAN01000002.1"/>
</dbReference>
<dbReference type="AlphaFoldDB" id="A0A1G6YCH7"/>
<dbReference type="EMBL" id="FNAN01000002">
    <property type="protein sequence ID" value="SDD88032.1"/>
    <property type="molecule type" value="Genomic_DNA"/>
</dbReference>
<evidence type="ECO:0000313" key="2">
    <source>
        <dbReference type="Proteomes" id="UP000198748"/>
    </source>
</evidence>
<dbReference type="STRING" id="659014.SAMN04487996_102413"/>
<name>A0A1G6YCH7_9BACT</name>
<gene>
    <name evidence="1" type="ORF">SAMN04487996_102413</name>
</gene>
<dbReference type="OrthoDB" id="9779968at2"/>
<organism evidence="1 2">
    <name type="scientific">Dyadobacter soli</name>
    <dbReference type="NCBI Taxonomy" id="659014"/>
    <lineage>
        <taxon>Bacteria</taxon>
        <taxon>Pseudomonadati</taxon>
        <taxon>Bacteroidota</taxon>
        <taxon>Cytophagia</taxon>
        <taxon>Cytophagales</taxon>
        <taxon>Spirosomataceae</taxon>
        <taxon>Dyadobacter</taxon>
    </lineage>
</organism>
<dbReference type="PANTHER" id="PTHR43737:SF1">
    <property type="entry name" value="DUF1501 DOMAIN-CONTAINING PROTEIN"/>
    <property type="match status" value="1"/>
</dbReference>
<dbReference type="InterPro" id="IPR010869">
    <property type="entry name" value="DUF1501"/>
</dbReference>